<dbReference type="EMBL" id="CP063849">
    <property type="protein sequence ID" value="QOY88406.1"/>
    <property type="molecule type" value="Genomic_DNA"/>
</dbReference>
<protein>
    <recommendedName>
        <fullName evidence="4">Neutral/alkaline non-lysosomal ceramidase N-terminal domain-containing protein</fullName>
    </recommendedName>
</protein>
<sequence>MTGQLLAGAGRSEITPSPGTPQGGWGAQTHTRGDRADMPFYATALALAQGAERVVIVEADAIGFDAVWTGRIVQAIAKSTGLAEERIRFSCSHTHSGPNTFRLANIAEGLDMALSYLESLPDRIAGAAWQALQDLRPVRIGAGAGQCGINCKRRVTVDGGLTVVGEDPDSECDQSLHVVRLESLDGDPVAHLLHFACHGTTIAWQSRDFTPDFPGPARQEMERAFGGLCLFLQGAAGDLGPRRGFTGDLEVYRRMGRTLGLTAAGVASSIEMQPVLRLLTGIVRSGANIAQYEYEPVEQAAPRLQVETRVMALPLKPFPDPESEDLELARLRAEAARLREAGRMEEFSVANGLATQMGWRANNARLFHGKTETPWQLQVIRVGPVALVSVPGEPFSSIAQRVADASPFPFTLMSGYSNGGFGYIPDRSAYDEGGYEIEATPFSADACDVVVAEALRLLNELHEKEHA</sequence>
<dbReference type="KEGG" id="pfer:IRI77_00115"/>
<gene>
    <name evidence="2" type="ORF">IRI77_00115</name>
</gene>
<organism evidence="2 3">
    <name type="scientific">Paludibaculum fermentans</name>
    <dbReference type="NCBI Taxonomy" id="1473598"/>
    <lineage>
        <taxon>Bacteria</taxon>
        <taxon>Pseudomonadati</taxon>
        <taxon>Acidobacteriota</taxon>
        <taxon>Terriglobia</taxon>
        <taxon>Bryobacterales</taxon>
        <taxon>Bryobacteraceae</taxon>
        <taxon>Paludibaculum</taxon>
    </lineage>
</organism>
<feature type="region of interest" description="Disordered" evidence="1">
    <location>
        <begin position="1"/>
        <end position="32"/>
    </location>
</feature>
<evidence type="ECO:0000313" key="2">
    <source>
        <dbReference type="EMBL" id="QOY88406.1"/>
    </source>
</evidence>
<evidence type="ECO:0000313" key="3">
    <source>
        <dbReference type="Proteomes" id="UP000593892"/>
    </source>
</evidence>
<name>A0A7S7NRM1_PALFE</name>
<evidence type="ECO:0000256" key="1">
    <source>
        <dbReference type="SAM" id="MobiDB-lite"/>
    </source>
</evidence>
<proteinExistence type="predicted"/>
<reference evidence="2 3" key="1">
    <citation type="submission" date="2020-10" db="EMBL/GenBank/DDBJ databases">
        <title>Complete genome sequence of Paludibaculum fermentans P105T, a facultatively anaerobic acidobacterium capable of dissimilatory Fe(III) reduction.</title>
        <authorList>
            <person name="Dedysh S.N."/>
            <person name="Beletsky A.V."/>
            <person name="Kulichevskaya I.S."/>
            <person name="Mardanov A.V."/>
            <person name="Ravin N.V."/>
        </authorList>
    </citation>
    <scope>NUCLEOTIDE SEQUENCE [LARGE SCALE GENOMIC DNA]</scope>
    <source>
        <strain evidence="2 3">P105</strain>
    </source>
</reference>
<evidence type="ECO:0008006" key="4">
    <source>
        <dbReference type="Google" id="ProtNLM"/>
    </source>
</evidence>
<keyword evidence="3" id="KW-1185">Reference proteome</keyword>
<dbReference type="Proteomes" id="UP000593892">
    <property type="component" value="Chromosome"/>
</dbReference>
<accession>A0A7S7NRM1</accession>
<dbReference type="RefSeq" id="WP_194450068.1">
    <property type="nucleotide sequence ID" value="NZ_CP063849.1"/>
</dbReference>
<dbReference type="AlphaFoldDB" id="A0A7S7NRM1"/>